<comment type="similarity">
    <text evidence="3 14 15">Belongs to the HemJ family.</text>
</comment>
<proteinExistence type="inferred from homology"/>
<evidence type="ECO:0000313" key="16">
    <source>
        <dbReference type="EMBL" id="PWG02502.1"/>
    </source>
</evidence>
<dbReference type="PIRSF" id="PIRSF004638">
    <property type="entry name" value="UCP004638"/>
    <property type="match status" value="1"/>
</dbReference>
<keyword evidence="12 14" id="KW-0472">Membrane</keyword>
<feature type="transmembrane region" description="Helical" evidence="14">
    <location>
        <begin position="63"/>
        <end position="86"/>
    </location>
</feature>
<dbReference type="GO" id="GO:0046872">
    <property type="term" value="F:metal ion binding"/>
    <property type="evidence" value="ECO:0007669"/>
    <property type="project" value="UniProtKB-UniRule"/>
</dbReference>
<keyword evidence="10 14" id="KW-0560">Oxidoreductase</keyword>
<dbReference type="EMBL" id="QFFF01000001">
    <property type="protein sequence ID" value="PWG02502.1"/>
    <property type="molecule type" value="Genomic_DNA"/>
</dbReference>
<comment type="catalytic activity">
    <reaction evidence="13 14 15">
        <text>protoporphyrinogen IX + 3 A = protoporphyrin IX + 3 AH2</text>
        <dbReference type="Rhea" id="RHEA:62000"/>
        <dbReference type="ChEBI" id="CHEBI:13193"/>
        <dbReference type="ChEBI" id="CHEBI:17499"/>
        <dbReference type="ChEBI" id="CHEBI:57306"/>
        <dbReference type="ChEBI" id="CHEBI:57307"/>
    </reaction>
</comment>
<comment type="subcellular location">
    <subcellularLocation>
        <location evidence="1 14">Cell membrane</location>
        <topology evidence="1 14">Multi-pass membrane protein</topology>
    </subcellularLocation>
</comment>
<evidence type="ECO:0000256" key="12">
    <source>
        <dbReference type="ARBA" id="ARBA00023136"/>
    </source>
</evidence>
<reference evidence="16 17" key="1">
    <citation type="submission" date="2018-05" db="EMBL/GenBank/DDBJ databases">
        <title>Genome of Sphingosinicella humi QZX222.</title>
        <authorList>
            <person name="Qiao Z."/>
            <person name="Wang G."/>
        </authorList>
    </citation>
    <scope>NUCLEOTIDE SEQUENCE [LARGE SCALE GENOMIC DNA]</scope>
    <source>
        <strain evidence="16 17">QZX222</strain>
    </source>
</reference>
<dbReference type="HAMAP" id="MF_02239">
    <property type="entry name" value="HemJ"/>
    <property type="match status" value="1"/>
</dbReference>
<dbReference type="AlphaFoldDB" id="A0A2U2J2I7"/>
<evidence type="ECO:0000256" key="5">
    <source>
        <dbReference type="ARBA" id="ARBA00022475"/>
    </source>
</evidence>
<evidence type="ECO:0000256" key="4">
    <source>
        <dbReference type="ARBA" id="ARBA00017504"/>
    </source>
</evidence>
<evidence type="ECO:0000256" key="10">
    <source>
        <dbReference type="ARBA" id="ARBA00023002"/>
    </source>
</evidence>
<comment type="caution">
    <text evidence="16">The sequence shown here is derived from an EMBL/GenBank/DDBJ whole genome shotgun (WGS) entry which is preliminary data.</text>
</comment>
<evidence type="ECO:0000256" key="1">
    <source>
        <dbReference type="ARBA" id="ARBA00004651"/>
    </source>
</evidence>
<dbReference type="RefSeq" id="WP_109270641.1">
    <property type="nucleotide sequence ID" value="NZ_QFFF01000001.1"/>
</dbReference>
<evidence type="ECO:0000256" key="7">
    <source>
        <dbReference type="ARBA" id="ARBA00022692"/>
    </source>
</evidence>
<dbReference type="GO" id="GO:0005886">
    <property type="term" value="C:plasma membrane"/>
    <property type="evidence" value="ECO:0007669"/>
    <property type="project" value="UniProtKB-SubCell"/>
</dbReference>
<keyword evidence="17" id="KW-1185">Reference proteome</keyword>
<dbReference type="GO" id="GO:0070818">
    <property type="term" value="F:protoporphyrinogen oxidase activity"/>
    <property type="evidence" value="ECO:0007669"/>
    <property type="project" value="UniProtKB-UniRule"/>
</dbReference>
<sequence>MNGSLDLGTALDLTYLWIKAAHIIFVIFWIAGMFMLPRFYIYHQESTPGSVEEQRWIEREKKLRNIIITPSIVLVWVLGLTLAYITEAWTQGWFHAKFALVFLLSGYHGYMVGYGKKLAKGERKASGKALRIMNEVPGIATAIIVILVVVRPF</sequence>
<evidence type="ECO:0000256" key="14">
    <source>
        <dbReference type="HAMAP-Rule" id="MF_02239"/>
    </source>
</evidence>
<feature type="transmembrane region" description="Helical" evidence="14">
    <location>
        <begin position="92"/>
        <end position="111"/>
    </location>
</feature>
<feature type="binding site" description="axial binding residue" evidence="14">
    <location>
        <position position="22"/>
    </location>
    <ligand>
        <name>heme</name>
        <dbReference type="ChEBI" id="CHEBI:30413"/>
    </ligand>
    <ligandPart>
        <name>Fe</name>
        <dbReference type="ChEBI" id="CHEBI:18248"/>
    </ligandPart>
</feature>
<keyword evidence="8 14" id="KW-0479">Metal-binding</keyword>
<gene>
    <name evidence="16" type="ORF">DF286_06200</name>
</gene>
<comment type="pathway">
    <text evidence="2 14 15">Porphyrin-containing compound metabolism; protoporphyrin-IX biosynthesis; protoporphyrin-IX from protoporphyrinogen-IX: step 1/1.</text>
</comment>
<evidence type="ECO:0000256" key="2">
    <source>
        <dbReference type="ARBA" id="ARBA00005073"/>
    </source>
</evidence>
<evidence type="ECO:0000256" key="3">
    <source>
        <dbReference type="ARBA" id="ARBA00006501"/>
    </source>
</evidence>
<keyword evidence="11 14" id="KW-0408">Iron</keyword>
<name>A0A2U2J2I7_9SPHN</name>
<feature type="binding site" description="axial binding residue" evidence="14">
    <location>
        <position position="97"/>
    </location>
    <ligand>
        <name>heme</name>
        <dbReference type="ChEBI" id="CHEBI:30413"/>
    </ligand>
    <ligandPart>
        <name>Fe</name>
        <dbReference type="ChEBI" id="CHEBI:18248"/>
    </ligandPart>
</feature>
<evidence type="ECO:0000256" key="13">
    <source>
        <dbReference type="ARBA" id="ARBA00048390"/>
    </source>
</evidence>
<evidence type="ECO:0000256" key="11">
    <source>
        <dbReference type="ARBA" id="ARBA00023004"/>
    </source>
</evidence>
<dbReference type="InterPro" id="IPR005265">
    <property type="entry name" value="HemJ-like"/>
</dbReference>
<feature type="transmembrane region" description="Helical" evidence="14">
    <location>
        <begin position="20"/>
        <end position="42"/>
    </location>
</feature>
<evidence type="ECO:0000256" key="6">
    <source>
        <dbReference type="ARBA" id="ARBA00022617"/>
    </source>
</evidence>
<accession>A0A2U2J2I7</accession>
<keyword evidence="5 14" id="KW-1003">Cell membrane</keyword>
<dbReference type="PANTHER" id="PTHR40255">
    <property type="entry name" value="UPF0093 MEMBRANE PROTEIN SLR1790"/>
    <property type="match status" value="1"/>
</dbReference>
<dbReference type="PANTHER" id="PTHR40255:SF1">
    <property type="entry name" value="PROTOPORPHYRINOGEN IX OXIDASE"/>
    <property type="match status" value="1"/>
</dbReference>
<dbReference type="OrthoDB" id="9800824at2"/>
<dbReference type="EC" id="1.3.99.-" evidence="14 15"/>
<feature type="transmembrane region" description="Helical" evidence="14">
    <location>
        <begin position="132"/>
        <end position="150"/>
    </location>
</feature>
<evidence type="ECO:0000313" key="17">
    <source>
        <dbReference type="Proteomes" id="UP000245916"/>
    </source>
</evidence>
<dbReference type="UniPathway" id="UPA00251">
    <property type="reaction ID" value="UER00324"/>
</dbReference>
<keyword evidence="9 14" id="KW-1133">Transmembrane helix</keyword>
<dbReference type="Pfam" id="PF03653">
    <property type="entry name" value="UPF0093"/>
    <property type="match status" value="1"/>
</dbReference>
<keyword evidence="6 14" id="KW-0349">Heme</keyword>
<dbReference type="GO" id="GO:0006782">
    <property type="term" value="P:protoporphyrinogen IX biosynthetic process"/>
    <property type="evidence" value="ECO:0007669"/>
    <property type="project" value="UniProtKB-UniRule"/>
</dbReference>
<evidence type="ECO:0000256" key="15">
    <source>
        <dbReference type="PIRNR" id="PIRNR004638"/>
    </source>
</evidence>
<comment type="cofactor">
    <cofactor evidence="14 15">
        <name>heme b</name>
        <dbReference type="ChEBI" id="CHEBI:60344"/>
    </cofactor>
    <text evidence="14 15">Binds 1 heme b (iron(II)-protoporphyrin IX) group per subunit.</text>
</comment>
<evidence type="ECO:0000256" key="8">
    <source>
        <dbReference type="ARBA" id="ARBA00022723"/>
    </source>
</evidence>
<evidence type="ECO:0000256" key="9">
    <source>
        <dbReference type="ARBA" id="ARBA00022989"/>
    </source>
</evidence>
<comment type="subunit">
    <text evidence="14">Homodimer.</text>
</comment>
<dbReference type="Proteomes" id="UP000245916">
    <property type="component" value="Unassembled WGS sequence"/>
</dbReference>
<protein>
    <recommendedName>
        <fullName evidence="4 14">Protoporphyrinogen IX oxidase</fullName>
        <shortName evidence="14">PPO</shortName>
        <ecNumber evidence="14 15">1.3.99.-</ecNumber>
    </recommendedName>
</protein>
<comment type="function">
    <text evidence="14 15">Catalyzes the oxidation of protoporphyrinogen IX to protoporphyrin IX.</text>
</comment>
<organism evidence="16 17">
    <name type="scientific">Allosphingosinicella humi</name>
    <dbReference type="NCBI Taxonomy" id="2068657"/>
    <lineage>
        <taxon>Bacteria</taxon>
        <taxon>Pseudomonadati</taxon>
        <taxon>Pseudomonadota</taxon>
        <taxon>Alphaproteobacteria</taxon>
        <taxon>Sphingomonadales</taxon>
        <taxon>Sphingomonadaceae</taxon>
        <taxon>Allosphingosinicella</taxon>
    </lineage>
</organism>
<keyword evidence="7 14" id="KW-0812">Transmembrane</keyword>